<keyword evidence="1" id="KW-0472">Membrane</keyword>
<gene>
    <name evidence="2" type="ORF">UFOPK4098_01393</name>
    <name evidence="3" type="ORF">UFOPK4347_01704</name>
</gene>
<dbReference type="EMBL" id="CAFBPN010000111">
    <property type="protein sequence ID" value="CAB5029380.1"/>
    <property type="molecule type" value="Genomic_DNA"/>
</dbReference>
<feature type="transmembrane region" description="Helical" evidence="1">
    <location>
        <begin position="95"/>
        <end position="113"/>
    </location>
</feature>
<name>A0A6J7RLL8_9ZZZZ</name>
<evidence type="ECO:0000256" key="1">
    <source>
        <dbReference type="SAM" id="Phobius"/>
    </source>
</evidence>
<reference evidence="2" key="1">
    <citation type="submission" date="2020-05" db="EMBL/GenBank/DDBJ databases">
        <authorList>
            <person name="Chiriac C."/>
            <person name="Salcher M."/>
            <person name="Ghai R."/>
            <person name="Kavagutti S V."/>
        </authorList>
    </citation>
    <scope>NUCLEOTIDE SEQUENCE</scope>
</reference>
<organism evidence="2">
    <name type="scientific">freshwater metagenome</name>
    <dbReference type="NCBI Taxonomy" id="449393"/>
    <lineage>
        <taxon>unclassified sequences</taxon>
        <taxon>metagenomes</taxon>
        <taxon>ecological metagenomes</taxon>
    </lineage>
</organism>
<dbReference type="AlphaFoldDB" id="A0A6J7RLL8"/>
<evidence type="ECO:0000313" key="3">
    <source>
        <dbReference type="EMBL" id="CAB5068166.1"/>
    </source>
</evidence>
<keyword evidence="1" id="KW-0812">Transmembrane</keyword>
<protein>
    <submittedName>
        <fullName evidence="2">Unannotated protein</fullName>
    </submittedName>
</protein>
<keyword evidence="1" id="KW-1133">Transmembrane helix</keyword>
<accession>A0A6J7RLL8</accession>
<feature type="transmembrane region" description="Helical" evidence="1">
    <location>
        <begin position="12"/>
        <end position="32"/>
    </location>
</feature>
<feature type="transmembrane region" description="Helical" evidence="1">
    <location>
        <begin position="71"/>
        <end position="89"/>
    </location>
</feature>
<evidence type="ECO:0000313" key="2">
    <source>
        <dbReference type="EMBL" id="CAB5029380.1"/>
    </source>
</evidence>
<proteinExistence type="predicted"/>
<dbReference type="EMBL" id="CAFBQU010000085">
    <property type="protein sequence ID" value="CAB5068166.1"/>
    <property type="molecule type" value="Genomic_DNA"/>
</dbReference>
<sequence length="119" mass="12781">MKQHKSSRGQRLGLFHQVSDYAVALGFLVLITRATYPLLLALLGLVALLNAATTQGPVAAYRLVPHKIHSAIDMALVLGAVVAGCIGSQSTANRFSLFALALIQGFIIYLTRVTKHARL</sequence>